<feature type="domain" description="Peptidase S9 prolyl oligopeptidase catalytic" evidence="6">
    <location>
        <begin position="504"/>
        <end position="708"/>
    </location>
</feature>
<dbReference type="PRINTS" id="PR00862">
    <property type="entry name" value="PROLIGOPTASE"/>
</dbReference>
<comment type="catalytic activity">
    <reaction evidence="1">
        <text>Hydrolysis of Pro-|-Xaa &gt;&gt; Ala-|-Xaa in oligopeptides.</text>
        <dbReference type="EC" id="3.4.21.26"/>
    </reaction>
</comment>
<dbReference type="GO" id="GO:0006508">
    <property type="term" value="P:proteolysis"/>
    <property type="evidence" value="ECO:0007669"/>
    <property type="project" value="UniProtKB-KW"/>
</dbReference>
<evidence type="ECO:0000259" key="7">
    <source>
        <dbReference type="Pfam" id="PF02897"/>
    </source>
</evidence>
<protein>
    <recommendedName>
        <fullName evidence="2">prolyl oligopeptidase</fullName>
        <ecNumber evidence="2">3.4.21.26</ecNumber>
    </recommendedName>
</protein>
<dbReference type="Gene3D" id="2.130.10.120">
    <property type="entry name" value="Prolyl oligopeptidase, N-terminal domain"/>
    <property type="match status" value="1"/>
</dbReference>
<evidence type="ECO:0000256" key="3">
    <source>
        <dbReference type="ARBA" id="ARBA00022670"/>
    </source>
</evidence>
<dbReference type="GO" id="GO:0005829">
    <property type="term" value="C:cytosol"/>
    <property type="evidence" value="ECO:0007669"/>
    <property type="project" value="TreeGrafter"/>
</dbReference>
<evidence type="ECO:0000256" key="4">
    <source>
        <dbReference type="ARBA" id="ARBA00022801"/>
    </source>
</evidence>
<dbReference type="SUPFAM" id="SSF50993">
    <property type="entry name" value="Peptidase/esterase 'gauge' domain"/>
    <property type="match status" value="1"/>
</dbReference>
<evidence type="ECO:0000313" key="8">
    <source>
        <dbReference type="EMBL" id="QNG43535.1"/>
    </source>
</evidence>
<dbReference type="InterPro" id="IPR002470">
    <property type="entry name" value="Peptidase_S9A"/>
</dbReference>
<dbReference type="PROSITE" id="PS51318">
    <property type="entry name" value="TAT"/>
    <property type="match status" value="1"/>
</dbReference>
<dbReference type="AlphaFoldDB" id="A0A9X7U5S7"/>
<dbReference type="InterPro" id="IPR006311">
    <property type="entry name" value="TAT_signal"/>
</dbReference>
<dbReference type="InterPro" id="IPR029058">
    <property type="entry name" value="AB_hydrolase_fold"/>
</dbReference>
<evidence type="ECO:0000256" key="5">
    <source>
        <dbReference type="ARBA" id="ARBA00022825"/>
    </source>
</evidence>
<keyword evidence="3" id="KW-0645">Protease</keyword>
<dbReference type="Pfam" id="PF02897">
    <property type="entry name" value="Peptidase_S9_N"/>
    <property type="match status" value="1"/>
</dbReference>
<evidence type="ECO:0000259" key="6">
    <source>
        <dbReference type="Pfam" id="PF00326"/>
    </source>
</evidence>
<dbReference type="InterPro" id="IPR001375">
    <property type="entry name" value="Peptidase_S9_cat"/>
</dbReference>
<evidence type="ECO:0000256" key="1">
    <source>
        <dbReference type="ARBA" id="ARBA00001070"/>
    </source>
</evidence>
<name>A0A9X7U5S7_SPHYA</name>
<dbReference type="Proteomes" id="UP000515377">
    <property type="component" value="Chromosome"/>
</dbReference>
<keyword evidence="5" id="KW-0720">Serine protease</keyword>
<dbReference type="GO" id="GO:0070012">
    <property type="term" value="F:oligopeptidase activity"/>
    <property type="evidence" value="ECO:0007669"/>
    <property type="project" value="TreeGrafter"/>
</dbReference>
<gene>
    <name evidence="8" type="ORF">H3V42_16320</name>
</gene>
<dbReference type="EMBL" id="CP060122">
    <property type="protein sequence ID" value="QNG43535.1"/>
    <property type="molecule type" value="Genomic_DNA"/>
</dbReference>
<accession>A0A9X7U5S7</accession>
<reference evidence="8 9" key="1">
    <citation type="submission" date="2020-07" db="EMBL/GenBank/DDBJ databases">
        <title>Whole genome sequence of Sphingobium yanoikuyae A3.</title>
        <authorList>
            <person name="Han S.-S."/>
        </authorList>
    </citation>
    <scope>NUCLEOTIDE SEQUENCE [LARGE SCALE GENOMIC DNA]</scope>
    <source>
        <strain evidence="8 9">A3</strain>
    </source>
</reference>
<dbReference type="InterPro" id="IPR023302">
    <property type="entry name" value="Pept_S9A_N"/>
</dbReference>
<keyword evidence="4" id="KW-0378">Hydrolase</keyword>
<dbReference type="Gene3D" id="3.40.50.1820">
    <property type="entry name" value="alpha/beta hydrolase"/>
    <property type="match status" value="1"/>
</dbReference>
<dbReference type="SUPFAM" id="SSF53474">
    <property type="entry name" value="alpha/beta-Hydrolases"/>
    <property type="match status" value="1"/>
</dbReference>
<evidence type="ECO:0000313" key="9">
    <source>
        <dbReference type="Proteomes" id="UP000515377"/>
    </source>
</evidence>
<dbReference type="GO" id="GO:0004252">
    <property type="term" value="F:serine-type endopeptidase activity"/>
    <property type="evidence" value="ECO:0007669"/>
    <property type="project" value="UniProtKB-EC"/>
</dbReference>
<proteinExistence type="predicted"/>
<dbReference type="InterPro" id="IPR051167">
    <property type="entry name" value="Prolyl_oligopep/macrocyclase"/>
</dbReference>
<organism evidence="8 9">
    <name type="scientific">Sphingobium yanoikuyae</name>
    <name type="common">Sphingomonas yanoikuyae</name>
    <dbReference type="NCBI Taxonomy" id="13690"/>
    <lineage>
        <taxon>Bacteria</taxon>
        <taxon>Pseudomonadati</taxon>
        <taxon>Pseudomonadota</taxon>
        <taxon>Alphaproteobacteria</taxon>
        <taxon>Sphingomonadales</taxon>
        <taxon>Sphingomonadaceae</taxon>
        <taxon>Sphingobium</taxon>
    </lineage>
</organism>
<dbReference type="EC" id="3.4.21.26" evidence="2"/>
<evidence type="ECO:0000256" key="2">
    <source>
        <dbReference type="ARBA" id="ARBA00011897"/>
    </source>
</evidence>
<dbReference type="PANTHER" id="PTHR42881:SF2">
    <property type="entry name" value="PROLYL ENDOPEPTIDASE"/>
    <property type="match status" value="1"/>
</dbReference>
<dbReference type="Pfam" id="PF00326">
    <property type="entry name" value="Peptidase_S9"/>
    <property type="match status" value="1"/>
</dbReference>
<dbReference type="PANTHER" id="PTHR42881">
    <property type="entry name" value="PROLYL ENDOPEPTIDASE"/>
    <property type="match status" value="1"/>
</dbReference>
<sequence length="718" mass="77979">MQTDRRTFLMAGGATLAISTSGRLMATPVANKPMVARIEPAIDDYWGTKVTDNYRWMENPKDRDWLPFLRTQNDHTRAMIDAIPGRKALGERISALSGDAATTSKVVPAGDWLFYEQRPVGADNFKLFLRGPDGAIRTLIDPTVMKIGDAHVSLDWWEPSFDGKHLAYGLSPAGSEASVLHIMEVTTGTILPERIEKADCGVTGWLPDGSGFFYIAYVNERGTPQFYLNSETRLHVLDTDPKTDKLMVKRGQWPQIPMEETQAAFIATTEGSSSVLIGVVDIRTEKALWTADLADFVSGKDVVKPVCGFDDLIVAQAIDKDDLYLLSNKGNARGRLLRTSAKAPDLATAREVVPEGAAVLEDVHVARDGLFLSFMDGGVQSLSRLSDDEVTPIAMPFDGAIDGVFTSSALDGAYLRLAGWLEPSGIWRIDAAGKVTDTGITPRPPIDTGPYEARRAFATAKDGVKIPYTLIYRKGMKLSGDNPVLATGYGAYQYSATPRFAASLLPFLDAGGVYCNANVRGGGEYGRDWHKAGQKATKANTWRDLIAVCETLIADKITSPRHLAISGTSAGGITVGRALTERPELFAAAISDVGWTNPIRYVAEQNVSDIDEWGPMVDATSFRIMYDMDAYQAIKPGTPYPAVLCVTGATDPRVAPWHVAKFAARLQAATSSRNPVLLRVDFDAGHGVGSTRTQRDALAADIYSFVLWRAGIEAFQPV</sequence>
<feature type="domain" description="Peptidase S9A N-terminal" evidence="7">
    <location>
        <begin position="33"/>
        <end position="432"/>
    </location>
</feature>